<dbReference type="Gene3D" id="2.60.40.10">
    <property type="entry name" value="Immunoglobulins"/>
    <property type="match status" value="2"/>
</dbReference>
<accession>A0ABT5TX42</accession>
<dbReference type="Pfam" id="PF22888">
    <property type="entry name" value="FIMAH"/>
    <property type="match status" value="1"/>
</dbReference>
<comment type="caution">
    <text evidence="2">The sequence shown here is derived from an EMBL/GenBank/DDBJ whole genome shotgun (WGS) entry which is preliminary data.</text>
</comment>
<sequence>EPSGANGWYTGGVVVTATATDDSAGDVGIEYRVAGGDWSPYTGAVDLAADGSQAVDFRATDAAGNVSQVESVQVDIDSTAPEVSLEGVADGDALQEGVELVVQATGADTGSGLTEVVLSLDGEQVDNPATLTPAVGSHELVAVATDAAGNTAQVTAAFEVTAAPATFTDVRDQVDAMYEEGQIHVSVWRQVNNHLSSAQRFIDRGQLGQGEAALDRAIAAAGGVGDGEVREELVELLDGLRHHFQD</sequence>
<evidence type="ECO:0000313" key="2">
    <source>
        <dbReference type="EMBL" id="MDD9206263.1"/>
    </source>
</evidence>
<protein>
    <recommendedName>
        <fullName evidence="1">FIMAH domain-containing protein</fullName>
    </recommendedName>
</protein>
<reference evidence="2" key="1">
    <citation type="submission" date="2023-02" db="EMBL/GenBank/DDBJ databases">
        <title>Georgenia sp.10Sc9-8, isolated from a soil sample collected from the Taklamakan desert.</title>
        <authorList>
            <person name="Liu S."/>
        </authorList>
    </citation>
    <scope>NUCLEOTIDE SEQUENCE</scope>
    <source>
        <strain evidence="2">10Sc9-8</strain>
    </source>
</reference>
<dbReference type="NCBIfam" id="NF047446">
    <property type="entry name" value="barrel_OmpL47"/>
    <property type="match status" value="1"/>
</dbReference>
<feature type="domain" description="FIMAH" evidence="1">
    <location>
        <begin position="168"/>
        <end position="238"/>
    </location>
</feature>
<keyword evidence="3" id="KW-1185">Reference proteome</keyword>
<dbReference type="EMBL" id="JARACI010000831">
    <property type="protein sequence ID" value="MDD9206263.1"/>
    <property type="molecule type" value="Genomic_DNA"/>
</dbReference>
<dbReference type="Proteomes" id="UP001165561">
    <property type="component" value="Unassembled WGS sequence"/>
</dbReference>
<dbReference type="InterPro" id="IPR054470">
    <property type="entry name" value="FIMAH_dom"/>
</dbReference>
<evidence type="ECO:0000259" key="1">
    <source>
        <dbReference type="Pfam" id="PF22888"/>
    </source>
</evidence>
<organism evidence="2 3">
    <name type="scientific">Georgenia halotolerans</name>
    <dbReference type="NCBI Taxonomy" id="3028317"/>
    <lineage>
        <taxon>Bacteria</taxon>
        <taxon>Bacillati</taxon>
        <taxon>Actinomycetota</taxon>
        <taxon>Actinomycetes</taxon>
        <taxon>Micrococcales</taxon>
        <taxon>Bogoriellaceae</taxon>
        <taxon>Georgenia</taxon>
    </lineage>
</organism>
<gene>
    <name evidence="2" type="ORF">PU560_07240</name>
</gene>
<evidence type="ECO:0000313" key="3">
    <source>
        <dbReference type="Proteomes" id="UP001165561"/>
    </source>
</evidence>
<dbReference type="InterPro" id="IPR013783">
    <property type="entry name" value="Ig-like_fold"/>
</dbReference>
<proteinExistence type="predicted"/>
<name>A0ABT5TX42_9MICO</name>
<dbReference type="InterPro" id="IPR058094">
    <property type="entry name" value="Ig-like_OmpL47-like"/>
</dbReference>
<feature type="non-terminal residue" evidence="2">
    <location>
        <position position="1"/>
    </location>
</feature>